<feature type="region of interest" description="Disordered" evidence="19">
    <location>
        <begin position="691"/>
        <end position="710"/>
    </location>
</feature>
<evidence type="ECO:0000256" key="3">
    <source>
        <dbReference type="ARBA" id="ARBA00004987"/>
    </source>
</evidence>
<dbReference type="SUPFAM" id="SSF51445">
    <property type="entry name" value="(Trans)glycosidases"/>
    <property type="match status" value="1"/>
</dbReference>
<dbReference type="InterPro" id="IPR026891">
    <property type="entry name" value="Fn3-like"/>
</dbReference>
<comment type="function">
    <text evidence="14">Beta-glucosidases are one of a number of cellulolytic enzymes involved in the degradation of cellulosic biomass. Catalyzes the last step releasing glucose from the inhibitory cellobiose.</text>
</comment>
<evidence type="ECO:0000256" key="4">
    <source>
        <dbReference type="ARBA" id="ARBA00005336"/>
    </source>
</evidence>
<evidence type="ECO:0000259" key="21">
    <source>
        <dbReference type="SMART" id="SM01217"/>
    </source>
</evidence>
<keyword evidence="8 22" id="KW-0378">Hydrolase</keyword>
<dbReference type="InterPro" id="IPR036881">
    <property type="entry name" value="Glyco_hydro_3_C_sf"/>
</dbReference>
<dbReference type="InterPro" id="IPR050288">
    <property type="entry name" value="Cellulose_deg_GH3"/>
</dbReference>
<evidence type="ECO:0000256" key="10">
    <source>
        <dbReference type="ARBA" id="ARBA00023180"/>
    </source>
</evidence>
<dbReference type="EMBL" id="JBFTWV010000287">
    <property type="protein sequence ID" value="KAL2782981.1"/>
    <property type="molecule type" value="Genomic_DNA"/>
</dbReference>
<keyword evidence="9" id="KW-0136">Cellulose degradation</keyword>
<evidence type="ECO:0000256" key="11">
    <source>
        <dbReference type="ARBA" id="ARBA00023277"/>
    </source>
</evidence>
<dbReference type="Pfam" id="PF01915">
    <property type="entry name" value="Glyco_hydro_3_C"/>
    <property type="match status" value="1"/>
</dbReference>
<feature type="signal peptide" evidence="20">
    <location>
        <begin position="1"/>
        <end position="19"/>
    </location>
</feature>
<evidence type="ECO:0000256" key="1">
    <source>
        <dbReference type="ARBA" id="ARBA00000448"/>
    </source>
</evidence>
<evidence type="ECO:0000313" key="22">
    <source>
        <dbReference type="EMBL" id="KAL2782981.1"/>
    </source>
</evidence>
<reference evidence="22 23" key="1">
    <citation type="submission" date="2024-07" db="EMBL/GenBank/DDBJ databases">
        <title>Section-level genome sequencing and comparative genomics of Aspergillus sections Usti and Cavernicolus.</title>
        <authorList>
            <consortium name="Lawrence Berkeley National Laboratory"/>
            <person name="Nybo J.L."/>
            <person name="Vesth T.C."/>
            <person name="Theobald S."/>
            <person name="Frisvad J.C."/>
            <person name="Larsen T.O."/>
            <person name="Kjaerboelling I."/>
            <person name="Rothschild-Mancinelli K."/>
            <person name="Lyhne E.K."/>
            <person name="Kogle M.E."/>
            <person name="Barry K."/>
            <person name="Clum A."/>
            <person name="Na H."/>
            <person name="Ledsgaard L."/>
            <person name="Lin J."/>
            <person name="Lipzen A."/>
            <person name="Kuo A."/>
            <person name="Riley R."/>
            <person name="Mondo S."/>
            <person name="Labutti K."/>
            <person name="Haridas S."/>
            <person name="Pangalinan J."/>
            <person name="Salamov A.A."/>
            <person name="Simmons B.A."/>
            <person name="Magnuson J.K."/>
            <person name="Chen J."/>
            <person name="Drula E."/>
            <person name="Henrissat B."/>
            <person name="Wiebenga A."/>
            <person name="Lubbers R.J."/>
            <person name="Gomes A.C."/>
            <person name="Makela M.R."/>
            <person name="Stajich J."/>
            <person name="Grigoriev I.V."/>
            <person name="Mortensen U.H."/>
            <person name="De Vries R.P."/>
            <person name="Baker S.E."/>
            <person name="Andersen M.R."/>
        </authorList>
    </citation>
    <scope>NUCLEOTIDE SEQUENCE [LARGE SCALE GENOMIC DNA]</scope>
    <source>
        <strain evidence="22 23">CBS 209.92</strain>
    </source>
</reference>
<gene>
    <name evidence="22" type="ORF">BJX66DRAFT_330910</name>
</gene>
<evidence type="ECO:0000256" key="18">
    <source>
        <dbReference type="ARBA" id="ARBA00041805"/>
    </source>
</evidence>
<evidence type="ECO:0000256" key="9">
    <source>
        <dbReference type="ARBA" id="ARBA00023001"/>
    </source>
</evidence>
<comment type="pathway">
    <text evidence="3">Glycan metabolism; cellulose degradation.</text>
</comment>
<protein>
    <recommendedName>
        <fullName evidence="15">Probable beta-glucosidase M</fullName>
        <ecNumber evidence="5">3.2.1.21</ecNumber>
    </recommendedName>
    <alternativeName>
        <fullName evidence="16">Beta-D-glucoside glucohydrolase M</fullName>
    </alternativeName>
    <alternativeName>
        <fullName evidence="17">Cellobiase M</fullName>
    </alternativeName>
    <alternativeName>
        <fullName evidence="18">Gentiobiase M</fullName>
    </alternativeName>
</protein>
<dbReference type="EC" id="3.2.1.21" evidence="5"/>
<evidence type="ECO:0000256" key="20">
    <source>
        <dbReference type="SAM" id="SignalP"/>
    </source>
</evidence>
<dbReference type="Pfam" id="PF14310">
    <property type="entry name" value="Fn3-like"/>
    <property type="match status" value="1"/>
</dbReference>
<name>A0ABR4FID2_9EURO</name>
<dbReference type="PANTHER" id="PTHR42715">
    <property type="entry name" value="BETA-GLUCOSIDASE"/>
    <property type="match status" value="1"/>
</dbReference>
<comment type="similarity">
    <text evidence="4">Belongs to the glycosyl hydrolase 3 family.</text>
</comment>
<keyword evidence="6" id="KW-0964">Secreted</keyword>
<dbReference type="GO" id="GO:0016787">
    <property type="term" value="F:hydrolase activity"/>
    <property type="evidence" value="ECO:0007669"/>
    <property type="project" value="UniProtKB-KW"/>
</dbReference>
<evidence type="ECO:0000256" key="14">
    <source>
        <dbReference type="ARBA" id="ARBA00024983"/>
    </source>
</evidence>
<evidence type="ECO:0000313" key="23">
    <source>
        <dbReference type="Proteomes" id="UP001610563"/>
    </source>
</evidence>
<keyword evidence="7 20" id="KW-0732">Signal</keyword>
<evidence type="ECO:0000256" key="2">
    <source>
        <dbReference type="ARBA" id="ARBA00004613"/>
    </source>
</evidence>
<evidence type="ECO:0000256" key="6">
    <source>
        <dbReference type="ARBA" id="ARBA00022525"/>
    </source>
</evidence>
<evidence type="ECO:0000256" key="7">
    <source>
        <dbReference type="ARBA" id="ARBA00022729"/>
    </source>
</evidence>
<dbReference type="Proteomes" id="UP001610563">
    <property type="component" value="Unassembled WGS sequence"/>
</dbReference>
<dbReference type="InterPro" id="IPR013783">
    <property type="entry name" value="Ig-like_fold"/>
</dbReference>
<dbReference type="InterPro" id="IPR001764">
    <property type="entry name" value="Glyco_hydro_3_N"/>
</dbReference>
<dbReference type="Gene3D" id="3.20.20.300">
    <property type="entry name" value="Glycoside hydrolase, family 3, N-terminal domain"/>
    <property type="match status" value="1"/>
</dbReference>
<dbReference type="SMART" id="SM01217">
    <property type="entry name" value="Fn3_like"/>
    <property type="match status" value="1"/>
</dbReference>
<comment type="subcellular location">
    <subcellularLocation>
        <location evidence="2">Secreted</location>
    </subcellularLocation>
</comment>
<feature type="domain" description="Fibronectin type III-like" evidence="21">
    <location>
        <begin position="738"/>
        <end position="805"/>
    </location>
</feature>
<evidence type="ECO:0000256" key="17">
    <source>
        <dbReference type="ARBA" id="ARBA00041589"/>
    </source>
</evidence>
<proteinExistence type="inferred from homology"/>
<keyword evidence="13" id="KW-0624">Polysaccharide degradation</keyword>
<dbReference type="InterPro" id="IPR036962">
    <property type="entry name" value="Glyco_hydro_3_N_sf"/>
</dbReference>
<evidence type="ECO:0000256" key="16">
    <source>
        <dbReference type="ARBA" id="ARBA00041282"/>
    </source>
</evidence>
<comment type="caution">
    <text evidence="22">The sequence shown here is derived from an EMBL/GenBank/DDBJ whole genome shotgun (WGS) entry which is preliminary data.</text>
</comment>
<keyword evidence="12" id="KW-0326">Glycosidase</keyword>
<dbReference type="Pfam" id="PF00933">
    <property type="entry name" value="Glyco_hydro_3"/>
    <property type="match status" value="1"/>
</dbReference>
<comment type="catalytic activity">
    <reaction evidence="1">
        <text>Hydrolysis of terminal, non-reducing beta-D-glucosyl residues with release of beta-D-glucose.</text>
        <dbReference type="EC" id="3.2.1.21"/>
    </reaction>
</comment>
<keyword evidence="11" id="KW-0119">Carbohydrate metabolism</keyword>
<dbReference type="InterPro" id="IPR002772">
    <property type="entry name" value="Glyco_hydro_3_C"/>
</dbReference>
<dbReference type="Gene3D" id="3.40.50.1700">
    <property type="entry name" value="Glycoside hydrolase family 3 C-terminal domain"/>
    <property type="match status" value="1"/>
</dbReference>
<dbReference type="InterPro" id="IPR017853">
    <property type="entry name" value="GH"/>
</dbReference>
<keyword evidence="23" id="KW-1185">Reference proteome</keyword>
<dbReference type="PANTHER" id="PTHR42715:SF5">
    <property type="entry name" value="BETA-GLUCOSIDASE M-RELATED"/>
    <property type="match status" value="1"/>
</dbReference>
<evidence type="ECO:0000256" key="15">
    <source>
        <dbReference type="ARBA" id="ARBA00039571"/>
    </source>
</evidence>
<keyword evidence="10" id="KW-0325">Glycoprotein</keyword>
<dbReference type="SUPFAM" id="SSF52279">
    <property type="entry name" value="Beta-D-glucan exohydrolase, C-terminal domain"/>
    <property type="match status" value="1"/>
</dbReference>
<evidence type="ECO:0000256" key="13">
    <source>
        <dbReference type="ARBA" id="ARBA00023326"/>
    </source>
</evidence>
<evidence type="ECO:0000256" key="12">
    <source>
        <dbReference type="ARBA" id="ARBA00023295"/>
    </source>
</evidence>
<sequence length="820" mass="88796">MTVFLSFILAYTLTLCVSGQIFNNETNHELEAILSDLEHYWSYGRSPPVYPSPAGNGTGDWSSAYENARTLVSQMTNDEKTNLTYGFPETANGCVGNTGTVPRLGFPGLCFQDAGNGVRGLDMVNAYPSGLHVGASWNPRLSYQRGHYMGAEFKRKNINVALGPVVGPLGRIARGGRNWEGFSNDPYLSGKLVYETITGMQESVIASVKHLIGNEQETDRNPSVYLVNASVSSNIDDKTMHELYLWPFQDAVKAGVGSVMCSYNRVNNSYACQNSKILNGLLKTELGFQGFTVTDWHARHDGIASADSGLDCAMPNSATWENHTLSEAVRNGSLSQVQLDDMATRIVATWARFSPLDNPGAFVPKDLSEPHRIIEARDPAAAPTLLQGAIEGHVLVKNANNSLPLKKPKILSLFGYDGPAQTISSPTPAYSFLQSLGLSNTLSYPGGRSFPYEIAAALMGSFLTNITGPGAALNGTLIVGGGSGANTPAYIDAPLSAFQHQAKQDGTFLSWDLVSLDPGVNAASETCIVFVNEQSSEGWDRPSLADKDSDTLITNVAAKCSNTMVVIHNAGVRLVDAWVEHPNITAVIFAHVPGQDSGTALVDIMYGKQSPSGRLPYTVAKNAEDYGPLLDPVYPDNSSMYYTQSNFTEGVYIDYRHFIANGITPRFEFGYGLTYATFSYQNLTTELSRGSRISYQPPGSERYTASDPKPQGGLESLWDVIATVRCTITNIGGAEAAEVAQLYISIPGAGPDRVLRGFQKHSISPGGNQTVQFHLTRRDLSQWDVVMQQWVLVEGDYVVMVGKSVLDIQLTGYLTITHDA</sequence>
<organism evidence="22 23">
    <name type="scientific">Aspergillus keveii</name>
    <dbReference type="NCBI Taxonomy" id="714993"/>
    <lineage>
        <taxon>Eukaryota</taxon>
        <taxon>Fungi</taxon>
        <taxon>Dikarya</taxon>
        <taxon>Ascomycota</taxon>
        <taxon>Pezizomycotina</taxon>
        <taxon>Eurotiomycetes</taxon>
        <taxon>Eurotiomycetidae</taxon>
        <taxon>Eurotiales</taxon>
        <taxon>Aspergillaceae</taxon>
        <taxon>Aspergillus</taxon>
        <taxon>Aspergillus subgen. Nidulantes</taxon>
    </lineage>
</organism>
<feature type="chain" id="PRO_5046815114" description="Probable beta-glucosidase M" evidence="20">
    <location>
        <begin position="20"/>
        <end position="820"/>
    </location>
</feature>
<evidence type="ECO:0000256" key="5">
    <source>
        <dbReference type="ARBA" id="ARBA00012744"/>
    </source>
</evidence>
<evidence type="ECO:0000256" key="19">
    <source>
        <dbReference type="SAM" id="MobiDB-lite"/>
    </source>
</evidence>
<accession>A0ABR4FID2</accession>
<dbReference type="PRINTS" id="PR00133">
    <property type="entry name" value="GLHYDRLASE3"/>
</dbReference>
<dbReference type="Gene3D" id="2.60.40.10">
    <property type="entry name" value="Immunoglobulins"/>
    <property type="match status" value="1"/>
</dbReference>
<evidence type="ECO:0000256" key="8">
    <source>
        <dbReference type="ARBA" id="ARBA00022801"/>
    </source>
</evidence>